<protein>
    <submittedName>
        <fullName evidence="1">Uncharacterized protein</fullName>
    </submittedName>
</protein>
<reference evidence="1" key="2">
    <citation type="submission" date="2020-05" db="UniProtKB">
        <authorList>
            <consortium name="EnsemblMetazoa"/>
        </authorList>
    </citation>
    <scope>IDENTIFICATION</scope>
    <source>
        <strain evidence="1">CM1001059</strain>
    </source>
</reference>
<evidence type="ECO:0000313" key="1">
    <source>
        <dbReference type="EnsemblMetazoa" id="AMEC012239-PA"/>
    </source>
</evidence>
<reference evidence="2" key="1">
    <citation type="submission" date="2014-01" db="EMBL/GenBank/DDBJ databases">
        <title>The Genome Sequence of Anopheles melas CM1001059_A (V2).</title>
        <authorList>
            <consortium name="The Broad Institute Genomics Platform"/>
            <person name="Neafsey D.E."/>
            <person name="Besansky N."/>
            <person name="Howell P."/>
            <person name="Walton C."/>
            <person name="Young S.K."/>
            <person name="Zeng Q."/>
            <person name="Gargeya S."/>
            <person name="Fitzgerald M."/>
            <person name="Haas B."/>
            <person name="Abouelleil A."/>
            <person name="Allen A.W."/>
            <person name="Alvarado L."/>
            <person name="Arachchi H.M."/>
            <person name="Berlin A.M."/>
            <person name="Chapman S.B."/>
            <person name="Gainer-Dewar J."/>
            <person name="Goldberg J."/>
            <person name="Griggs A."/>
            <person name="Gujja S."/>
            <person name="Hansen M."/>
            <person name="Howarth C."/>
            <person name="Imamovic A."/>
            <person name="Ireland A."/>
            <person name="Larimer J."/>
            <person name="McCowan C."/>
            <person name="Murphy C."/>
            <person name="Pearson M."/>
            <person name="Poon T.W."/>
            <person name="Priest M."/>
            <person name="Roberts A."/>
            <person name="Saif S."/>
            <person name="Shea T."/>
            <person name="Sisk P."/>
            <person name="Sykes S."/>
            <person name="Wortman J."/>
            <person name="Nusbaum C."/>
            <person name="Birren B."/>
        </authorList>
    </citation>
    <scope>NUCLEOTIDE SEQUENCE [LARGE SCALE GENOMIC DNA]</scope>
    <source>
        <strain evidence="2">CM1001059</strain>
    </source>
</reference>
<proteinExistence type="predicted"/>
<evidence type="ECO:0000313" key="2">
    <source>
        <dbReference type="Proteomes" id="UP000075902"/>
    </source>
</evidence>
<dbReference type="EnsemblMetazoa" id="AMEC012239-RA">
    <property type="protein sequence ID" value="AMEC012239-PA"/>
    <property type="gene ID" value="AMEC012239"/>
</dbReference>
<accession>A0A182U1K9</accession>
<sequence length="113" mass="12813">MPKLWQMDDYDECLESPGPDEPPGVYCSLSVVLKPNNRSELWKLIEYKFDDGILEDIPTYRAAYQDVLEICVNKELNDTYGLVAYTDILSCDKSTDEVVIVAENLMLTVSIIA</sequence>
<dbReference type="Proteomes" id="UP000075902">
    <property type="component" value="Unassembled WGS sequence"/>
</dbReference>
<organism evidence="1 2">
    <name type="scientific">Anopheles melas</name>
    <dbReference type="NCBI Taxonomy" id="34690"/>
    <lineage>
        <taxon>Eukaryota</taxon>
        <taxon>Metazoa</taxon>
        <taxon>Ecdysozoa</taxon>
        <taxon>Arthropoda</taxon>
        <taxon>Hexapoda</taxon>
        <taxon>Insecta</taxon>
        <taxon>Pterygota</taxon>
        <taxon>Neoptera</taxon>
        <taxon>Endopterygota</taxon>
        <taxon>Diptera</taxon>
        <taxon>Nematocera</taxon>
        <taxon>Culicoidea</taxon>
        <taxon>Culicidae</taxon>
        <taxon>Anophelinae</taxon>
        <taxon>Anopheles</taxon>
    </lineage>
</organism>
<dbReference type="AlphaFoldDB" id="A0A182U1K9"/>
<keyword evidence="2" id="KW-1185">Reference proteome</keyword>
<dbReference type="VEuPathDB" id="VectorBase:AMEC012239"/>
<name>A0A182U1K9_9DIPT</name>